<dbReference type="EMBL" id="JACVVK020000020">
    <property type="protein sequence ID" value="KAK7503507.1"/>
    <property type="molecule type" value="Genomic_DNA"/>
</dbReference>
<protein>
    <submittedName>
        <fullName evidence="1">Uncharacterized protein</fullName>
    </submittedName>
</protein>
<keyword evidence="2" id="KW-1185">Reference proteome</keyword>
<name>A0ABD0LVH4_9CAEN</name>
<sequence length="78" mass="9171">MCMLWMQPTFYSAPIRVQFMNPNPLFCRAFGRFTERVRACRLAYRYGTLSGNFNFKRRSPLHILLQHPPPGQGHANKK</sequence>
<proteinExistence type="predicted"/>
<organism evidence="1 2">
    <name type="scientific">Batillaria attramentaria</name>
    <dbReference type="NCBI Taxonomy" id="370345"/>
    <lineage>
        <taxon>Eukaryota</taxon>
        <taxon>Metazoa</taxon>
        <taxon>Spiralia</taxon>
        <taxon>Lophotrochozoa</taxon>
        <taxon>Mollusca</taxon>
        <taxon>Gastropoda</taxon>
        <taxon>Caenogastropoda</taxon>
        <taxon>Sorbeoconcha</taxon>
        <taxon>Cerithioidea</taxon>
        <taxon>Batillariidae</taxon>
        <taxon>Batillaria</taxon>
    </lineage>
</organism>
<evidence type="ECO:0000313" key="2">
    <source>
        <dbReference type="Proteomes" id="UP001519460"/>
    </source>
</evidence>
<accession>A0ABD0LVH4</accession>
<dbReference type="Proteomes" id="UP001519460">
    <property type="component" value="Unassembled WGS sequence"/>
</dbReference>
<evidence type="ECO:0000313" key="1">
    <source>
        <dbReference type="EMBL" id="KAK7503507.1"/>
    </source>
</evidence>
<dbReference type="AlphaFoldDB" id="A0ABD0LVH4"/>
<reference evidence="1 2" key="1">
    <citation type="journal article" date="2023" name="Sci. Data">
        <title>Genome assembly of the Korean intertidal mud-creeper Batillaria attramentaria.</title>
        <authorList>
            <person name="Patra A.K."/>
            <person name="Ho P.T."/>
            <person name="Jun S."/>
            <person name="Lee S.J."/>
            <person name="Kim Y."/>
            <person name="Won Y.J."/>
        </authorList>
    </citation>
    <scope>NUCLEOTIDE SEQUENCE [LARGE SCALE GENOMIC DNA]</scope>
    <source>
        <strain evidence="1">Wonlab-2016</strain>
    </source>
</reference>
<gene>
    <name evidence="1" type="ORF">BaRGS_00005428</name>
</gene>
<comment type="caution">
    <text evidence="1">The sequence shown here is derived from an EMBL/GenBank/DDBJ whole genome shotgun (WGS) entry which is preliminary data.</text>
</comment>